<comment type="caution">
    <text evidence="4">The sequence shown here is derived from an EMBL/GenBank/DDBJ whole genome shotgun (WGS) entry which is preliminary data.</text>
</comment>
<evidence type="ECO:0000313" key="4">
    <source>
        <dbReference type="EMBL" id="KPI38787.1"/>
    </source>
</evidence>
<gene>
    <name evidence="4" type="ORF">AB675_5878</name>
</gene>
<dbReference type="Proteomes" id="UP000038010">
    <property type="component" value="Unassembled WGS sequence"/>
</dbReference>
<dbReference type="GO" id="GO:0030729">
    <property type="term" value="F:acetoacetate-CoA ligase activity"/>
    <property type="evidence" value="ECO:0007669"/>
    <property type="project" value="TreeGrafter"/>
</dbReference>
<dbReference type="Gene3D" id="3.30.300.30">
    <property type="match status" value="1"/>
</dbReference>
<dbReference type="OrthoDB" id="10253869at2759"/>
<evidence type="ECO:0000313" key="5">
    <source>
        <dbReference type="Proteomes" id="UP000038010"/>
    </source>
</evidence>
<dbReference type="InterPro" id="IPR042099">
    <property type="entry name" value="ANL_N_sf"/>
</dbReference>
<feature type="domain" description="Acetyl-coenzyme A synthetase N-terminal" evidence="3">
    <location>
        <begin position="37"/>
        <end position="95"/>
    </location>
</feature>
<reference evidence="4 5" key="1">
    <citation type="submission" date="2015-06" db="EMBL/GenBank/DDBJ databases">
        <title>Draft genome of the ant-associated black yeast Phialophora attae CBS 131958.</title>
        <authorList>
            <person name="Moreno L.F."/>
            <person name="Stielow B.J."/>
            <person name="de Hoog S."/>
            <person name="Vicente V.A."/>
            <person name="Weiss V.A."/>
            <person name="de Vries M."/>
            <person name="Cruz L.M."/>
            <person name="Souza E.M."/>
        </authorList>
    </citation>
    <scope>NUCLEOTIDE SEQUENCE [LARGE SCALE GENOMIC DNA]</scope>
    <source>
        <strain evidence="4 5">CBS 131958</strain>
    </source>
</reference>
<feature type="domain" description="AMP-dependent synthetase/ligase" evidence="2">
    <location>
        <begin position="97"/>
        <end position="474"/>
    </location>
</feature>
<dbReference type="VEuPathDB" id="FungiDB:AB675_5878"/>
<evidence type="ECO:0000256" key="1">
    <source>
        <dbReference type="ARBA" id="ARBA00006432"/>
    </source>
</evidence>
<dbReference type="GeneID" id="28738003"/>
<dbReference type="PANTHER" id="PTHR42921:SF1">
    <property type="entry name" value="ACETOACETYL-COA SYNTHETASE"/>
    <property type="match status" value="1"/>
</dbReference>
<dbReference type="InterPro" id="IPR000873">
    <property type="entry name" value="AMP-dep_synth/lig_dom"/>
</dbReference>
<comment type="similarity">
    <text evidence="1">Belongs to the ATP-dependent AMP-binding enzyme family.</text>
</comment>
<protein>
    <submittedName>
        <fullName evidence="4">Acetoacetyl-CoA synthetase</fullName>
    </submittedName>
</protein>
<keyword evidence="5" id="KW-1185">Reference proteome</keyword>
<organism evidence="4 5">
    <name type="scientific">Cyphellophora attinorum</name>
    <dbReference type="NCBI Taxonomy" id="1664694"/>
    <lineage>
        <taxon>Eukaryota</taxon>
        <taxon>Fungi</taxon>
        <taxon>Dikarya</taxon>
        <taxon>Ascomycota</taxon>
        <taxon>Pezizomycotina</taxon>
        <taxon>Eurotiomycetes</taxon>
        <taxon>Chaetothyriomycetidae</taxon>
        <taxon>Chaetothyriales</taxon>
        <taxon>Cyphellophoraceae</taxon>
        <taxon>Cyphellophora</taxon>
    </lineage>
</organism>
<accession>A0A0N1HS14</accession>
<name>A0A0N1HS14_9EURO</name>
<dbReference type="PANTHER" id="PTHR42921">
    <property type="entry name" value="ACETOACETYL-COA SYNTHETASE"/>
    <property type="match status" value="1"/>
</dbReference>
<dbReference type="SUPFAM" id="SSF56801">
    <property type="entry name" value="Acetyl-CoA synthetase-like"/>
    <property type="match status" value="1"/>
</dbReference>
<proteinExistence type="inferred from homology"/>
<dbReference type="Pfam" id="PF16177">
    <property type="entry name" value="ACAS_N"/>
    <property type="match status" value="1"/>
</dbReference>
<dbReference type="InterPro" id="IPR020845">
    <property type="entry name" value="AMP-binding_CS"/>
</dbReference>
<dbReference type="Pfam" id="PF00501">
    <property type="entry name" value="AMP-binding"/>
    <property type="match status" value="1"/>
</dbReference>
<sequence length="655" mass="72605">MAKETGPIYTPPPDLVTNLDRFRDYVNRKHNLKFTKYEELHRFSVTRLNDFWLAVWDFCNIKSENGPGKAIDDNAKIDQFPKFFVDARINYAENALQGDDDRLAIIDMNETNIEQPTRYSWKQLRHLVAQYAGILRRQGVSKGDVVVLVGGNSARSLSILLAAASIGAVFASFATDIGEKALADRVGQLKPKLLFAELVYRYNGKLNDITSKIEHALNAIDGAKPQVIVLEQATTQNPSWTPINSVLGSETDADLIFERVPFNTPLIVMFSSGTTGVPKGIVHSQGGLMINGVKEHKIHNNFGSDDIHYHYSGTGWTLWNISMGALFCRSAMLLYDGSPFHPNPDTFLRAVFKQGVTGYGGSPRYFSELQKLGIKPKEYALPPNGKMHTIHSTGALLTPGTARYLAEAFGPVCQIGFSGGTELCGNFMTGTRSLPCYAGEIAVKELGMDVDAFDPSTGKPVEDGTAGELVCKKPFPNMPVCFWNDPEFNRYHKSYFQGFPGVWTHGDLIRVNPETKGIYVLGRSDGVLNPSGQRQTAKYSDAAERVILFLKVADGHSSGTLLPRSELREKIKAAIIKDLSRRHVPHFMFEVSQIPHNANGKKQEIQVKQICNRGQTALDGMTLPDAERDMLKEFVKFHDVEKVVTEDSGRLSAKL</sequence>
<dbReference type="InterPro" id="IPR032387">
    <property type="entry name" value="ACAS_N"/>
</dbReference>
<dbReference type="EMBL" id="LFJN01000017">
    <property type="protein sequence ID" value="KPI38787.1"/>
    <property type="molecule type" value="Genomic_DNA"/>
</dbReference>
<dbReference type="Gene3D" id="3.40.50.12780">
    <property type="entry name" value="N-terminal domain of ligase-like"/>
    <property type="match status" value="1"/>
</dbReference>
<evidence type="ECO:0000259" key="2">
    <source>
        <dbReference type="Pfam" id="PF00501"/>
    </source>
</evidence>
<dbReference type="STRING" id="1664694.A0A0N1HS14"/>
<dbReference type="AlphaFoldDB" id="A0A0N1HS14"/>
<dbReference type="RefSeq" id="XP_017998750.1">
    <property type="nucleotide sequence ID" value="XM_018146123.1"/>
</dbReference>
<dbReference type="InterPro" id="IPR045851">
    <property type="entry name" value="AMP-bd_C_sf"/>
</dbReference>
<evidence type="ECO:0000259" key="3">
    <source>
        <dbReference type="Pfam" id="PF16177"/>
    </source>
</evidence>
<dbReference type="PROSITE" id="PS00455">
    <property type="entry name" value="AMP_BINDING"/>
    <property type="match status" value="1"/>
</dbReference>